<dbReference type="InterPro" id="IPR008965">
    <property type="entry name" value="CBM2/CBM3_carb-bd_dom_sf"/>
</dbReference>
<protein>
    <submittedName>
        <fullName evidence="10">Cellulose binding domain-containing protein</fullName>
    </submittedName>
</protein>
<dbReference type="FunFam" id="2.130.10.10:FF:000534">
    <property type="entry name" value="Xyloglucanase Xgh74A"/>
    <property type="match status" value="1"/>
</dbReference>
<keyword evidence="4" id="KW-0119">Carbohydrate metabolism</keyword>
<dbReference type="GO" id="GO:0030245">
    <property type="term" value="P:cellulose catabolic process"/>
    <property type="evidence" value="ECO:0007669"/>
    <property type="project" value="UniProtKB-KW"/>
</dbReference>
<comment type="caution">
    <text evidence="10">The sequence shown here is derived from an EMBL/GenBank/DDBJ whole genome shotgun (WGS) entry which is preliminary data.</text>
</comment>
<accession>A0A2T0K7I3</accession>
<feature type="region of interest" description="Disordered" evidence="8">
    <location>
        <begin position="764"/>
        <end position="823"/>
    </location>
</feature>
<dbReference type="SUPFAM" id="SSF110296">
    <property type="entry name" value="Oligoxyloglucan reducing end-specific cellobiohydrolase"/>
    <property type="match status" value="2"/>
</dbReference>
<feature type="domain" description="CBM2" evidence="9">
    <location>
        <begin position="816"/>
        <end position="923"/>
    </location>
</feature>
<organism evidence="10 11">
    <name type="scientific">Actinoplanes italicus</name>
    <dbReference type="NCBI Taxonomy" id="113567"/>
    <lineage>
        <taxon>Bacteria</taxon>
        <taxon>Bacillati</taxon>
        <taxon>Actinomycetota</taxon>
        <taxon>Actinomycetes</taxon>
        <taxon>Micromonosporales</taxon>
        <taxon>Micromonosporaceae</taxon>
        <taxon>Actinoplanes</taxon>
    </lineage>
</organism>
<evidence type="ECO:0000256" key="1">
    <source>
        <dbReference type="ARBA" id="ARBA00022729"/>
    </source>
</evidence>
<feature type="compositionally biased region" description="Low complexity" evidence="8">
    <location>
        <begin position="769"/>
        <end position="821"/>
    </location>
</feature>
<dbReference type="InterPro" id="IPR052025">
    <property type="entry name" value="Xyloglucanase_GH74"/>
</dbReference>
<evidence type="ECO:0000256" key="2">
    <source>
        <dbReference type="ARBA" id="ARBA00022801"/>
    </source>
</evidence>
<dbReference type="EMBL" id="PVMZ01000011">
    <property type="protein sequence ID" value="PRX18972.1"/>
    <property type="molecule type" value="Genomic_DNA"/>
</dbReference>
<evidence type="ECO:0000313" key="11">
    <source>
        <dbReference type="Proteomes" id="UP000239415"/>
    </source>
</evidence>
<dbReference type="AlphaFoldDB" id="A0A2T0K7I3"/>
<keyword evidence="5" id="KW-0326">Glycosidase</keyword>
<reference evidence="10 11" key="1">
    <citation type="submission" date="2018-03" db="EMBL/GenBank/DDBJ databases">
        <title>Genomic Encyclopedia of Archaeal and Bacterial Type Strains, Phase II (KMG-II): from individual species to whole genera.</title>
        <authorList>
            <person name="Goeker M."/>
        </authorList>
    </citation>
    <scope>NUCLEOTIDE SEQUENCE [LARGE SCALE GENOMIC DNA]</scope>
    <source>
        <strain evidence="10 11">DSM 43146</strain>
    </source>
</reference>
<comment type="similarity">
    <text evidence="7">Belongs to the glycosyl hydrolase 74 family.</text>
</comment>
<evidence type="ECO:0000256" key="7">
    <source>
        <dbReference type="ARBA" id="ARBA00037986"/>
    </source>
</evidence>
<dbReference type="FunFam" id="2.130.10.10:FF:000545">
    <property type="entry name" value="Xyloglucanase Xgh74A"/>
    <property type="match status" value="1"/>
</dbReference>
<dbReference type="GO" id="GO:0010411">
    <property type="term" value="P:xyloglucan metabolic process"/>
    <property type="evidence" value="ECO:0007669"/>
    <property type="project" value="TreeGrafter"/>
</dbReference>
<dbReference type="PROSITE" id="PS51173">
    <property type="entry name" value="CBM2"/>
    <property type="match status" value="1"/>
</dbReference>
<dbReference type="PANTHER" id="PTHR43739">
    <property type="entry name" value="XYLOGLUCANASE (EUROFUNG)"/>
    <property type="match status" value="1"/>
</dbReference>
<evidence type="ECO:0000259" key="9">
    <source>
        <dbReference type="PROSITE" id="PS51173"/>
    </source>
</evidence>
<dbReference type="InterPro" id="IPR012291">
    <property type="entry name" value="CBM2_carb-bd_dom_sf"/>
</dbReference>
<sequence length="923" mass="96319">MHFDETRLSEVHFNGKGHPPMRRSPGGIVVAALVLAATAVVVASGPNLAAAAPAEPYTWKNVRIDGGGFVPGVVFNPGEKDLIYARTDIGGAYRWSQSTQSWTPLLDWVGQDDWGHNGVLSIAADPVDTARVYAAVGMYTNSWDPSNGAILRSTDKGNTWSRTMLPFKVGGNMPGRGMGERLAVDPRNNRNVYFAAEGGNGLWRSTDYGATWGKVANFPNVGNYVADPADPNGYLNQNQGLTWVTLDPASPAVYVGVADKENPVYRSLDSGVTWERVAGQPTGYLAHKGVIQGKYLFIATSDTGGPYDGAAGQVARLDTTTGVWTDISPTPVADRYYGYSGLTVDAKKPGTLMVATQISWWPDAIFFRSTDYGATWTRAWDWNGYPSRTKRYTMDISANPWLDFNSTAQAPEESPKLGWMNESLAIDPFDSNRLLYGTGATLYGTTNLTNWDSNTTFTIKPMAKGIEETAVQDLASPPTGAPLVSALYDVGGFHHADLDTVQANFHDTPALGSNTGLDFAELSPSFFVRVGNADAAPHIGVSNDGGKSWYQGQEPSGVTGGGTVAVGADANAVVWSPVGVGVHYSTTRGSTWSASTGIPAGAKVESDRVNPKTFYGYAAGKFYTSTDGGATFTASTAAMPTEGRVNLKAVPGVAGEVWLAGKTGLLRSTNSGQSFTTVGGGVSESVNVAFGKAAPGATRPAVFLVGTVDGVDGVFRSDNSGAYWVRINDDKHQYGNAGDALAGDPRVYGRVYLGTNGRGILYADRLGGPTTPTPSVSASSAGPSPSASVSTSVSPSASVQPSISVQPSTSVQPSNSPSTSTGCSATYKVTGQWTGGFQGEVTVKNNGTAATTGWKVGWTYTAGQTVNQAWGGTATQSGSAVSVVNAGYNGALSSGASTTFGFLGSSTGTTNPVPSPITCSTTP</sequence>
<dbReference type="Gene3D" id="2.130.10.10">
    <property type="entry name" value="YVTN repeat-like/Quinoprotein amine dehydrogenase"/>
    <property type="match status" value="2"/>
</dbReference>
<dbReference type="SMART" id="SM00637">
    <property type="entry name" value="CBD_II"/>
    <property type="match status" value="1"/>
</dbReference>
<evidence type="ECO:0000256" key="8">
    <source>
        <dbReference type="SAM" id="MobiDB-lite"/>
    </source>
</evidence>
<dbReference type="Proteomes" id="UP000239415">
    <property type="component" value="Unassembled WGS sequence"/>
</dbReference>
<evidence type="ECO:0000256" key="5">
    <source>
        <dbReference type="ARBA" id="ARBA00023295"/>
    </source>
</evidence>
<dbReference type="SUPFAM" id="SSF49384">
    <property type="entry name" value="Carbohydrate-binding domain"/>
    <property type="match status" value="1"/>
</dbReference>
<dbReference type="Pfam" id="PF00553">
    <property type="entry name" value="CBM_2"/>
    <property type="match status" value="1"/>
</dbReference>
<keyword evidence="11" id="KW-1185">Reference proteome</keyword>
<proteinExistence type="inferred from homology"/>
<dbReference type="InterPro" id="IPR001919">
    <property type="entry name" value="CBD2"/>
</dbReference>
<evidence type="ECO:0000313" key="10">
    <source>
        <dbReference type="EMBL" id="PRX18972.1"/>
    </source>
</evidence>
<dbReference type="PANTHER" id="PTHR43739:SF2">
    <property type="entry name" value="OLIGOXYLOGLUCAN-REDUCING END-SPECIFIC XYLOGLUCANASE-RELATED"/>
    <property type="match status" value="1"/>
</dbReference>
<evidence type="ECO:0000256" key="6">
    <source>
        <dbReference type="ARBA" id="ARBA00023326"/>
    </source>
</evidence>
<dbReference type="InterPro" id="IPR015943">
    <property type="entry name" value="WD40/YVTN_repeat-like_dom_sf"/>
</dbReference>
<keyword evidence="2" id="KW-0378">Hydrolase</keyword>
<keyword evidence="3" id="KW-0136">Cellulose degradation</keyword>
<evidence type="ECO:0000256" key="3">
    <source>
        <dbReference type="ARBA" id="ARBA00023001"/>
    </source>
</evidence>
<dbReference type="GO" id="GO:0004553">
    <property type="term" value="F:hydrolase activity, hydrolyzing O-glycosyl compounds"/>
    <property type="evidence" value="ECO:0007669"/>
    <property type="project" value="InterPro"/>
</dbReference>
<gene>
    <name evidence="10" type="ORF">CLV67_111120</name>
</gene>
<dbReference type="CDD" id="cd15482">
    <property type="entry name" value="Sialidase_non-viral"/>
    <property type="match status" value="1"/>
</dbReference>
<name>A0A2T0K7I3_9ACTN</name>
<dbReference type="GO" id="GO:0030247">
    <property type="term" value="F:polysaccharide binding"/>
    <property type="evidence" value="ECO:0007669"/>
    <property type="project" value="UniProtKB-UniRule"/>
</dbReference>
<evidence type="ECO:0000256" key="4">
    <source>
        <dbReference type="ARBA" id="ARBA00023277"/>
    </source>
</evidence>
<keyword evidence="6" id="KW-0624">Polysaccharide degradation</keyword>
<dbReference type="Gene3D" id="2.60.40.290">
    <property type="match status" value="1"/>
</dbReference>
<keyword evidence="1" id="KW-0732">Signal</keyword>